<dbReference type="HOGENOM" id="CLU_1421284_0_0_1"/>
<sequence>MIPSPSHPWSAAQSTDWLSRLRHKLTVPACLLRSRVRPLTRANQGAYRPKHQSPCACQRKLALEDRLLRNNSSLQSKPSTRHLGTRDTNEGFSLPQHAVTPSFPCRVGAILFPGIPLFARRVADDGGPEDLFGRCSCVPGNPSRGRADLHRSWSGIRLHQNQDFSSSRSGQWGAYPRRLKHHAGLKSRRMP</sequence>
<proteinExistence type="predicted"/>
<evidence type="ECO:0000313" key="2">
    <source>
        <dbReference type="EMBL" id="KIW25257.1"/>
    </source>
</evidence>
<protein>
    <submittedName>
        <fullName evidence="2">Uncharacterized protein</fullName>
    </submittedName>
</protein>
<dbReference type="Proteomes" id="UP000054466">
    <property type="component" value="Unassembled WGS sequence"/>
</dbReference>
<dbReference type="AlphaFoldDB" id="A0A0D2AK04"/>
<name>A0A0D2AK04_9EURO</name>
<feature type="compositionally biased region" description="Polar residues" evidence="1">
    <location>
        <begin position="69"/>
        <end position="78"/>
    </location>
</feature>
<evidence type="ECO:0000313" key="3">
    <source>
        <dbReference type="Proteomes" id="UP000054466"/>
    </source>
</evidence>
<dbReference type="VEuPathDB" id="FungiDB:PV07_08448"/>
<accession>A0A0D2AK04</accession>
<dbReference type="EMBL" id="KN847044">
    <property type="protein sequence ID" value="KIW25257.1"/>
    <property type="molecule type" value="Genomic_DNA"/>
</dbReference>
<keyword evidence="3" id="KW-1185">Reference proteome</keyword>
<dbReference type="GeneID" id="27347642"/>
<reference evidence="2 3" key="1">
    <citation type="submission" date="2015-01" db="EMBL/GenBank/DDBJ databases">
        <title>The Genome Sequence of Cladophialophora immunda CBS83496.</title>
        <authorList>
            <consortium name="The Broad Institute Genomics Platform"/>
            <person name="Cuomo C."/>
            <person name="de Hoog S."/>
            <person name="Gorbushina A."/>
            <person name="Stielow B."/>
            <person name="Teixiera M."/>
            <person name="Abouelleil A."/>
            <person name="Chapman S.B."/>
            <person name="Priest M."/>
            <person name="Young S.K."/>
            <person name="Wortman J."/>
            <person name="Nusbaum C."/>
            <person name="Birren B."/>
        </authorList>
    </citation>
    <scope>NUCLEOTIDE SEQUENCE [LARGE SCALE GENOMIC DNA]</scope>
    <source>
        <strain evidence="2 3">CBS 83496</strain>
    </source>
</reference>
<feature type="region of interest" description="Disordered" evidence="1">
    <location>
        <begin position="69"/>
        <end position="89"/>
    </location>
</feature>
<dbReference type="RefSeq" id="XP_016245473.1">
    <property type="nucleotide sequence ID" value="XM_016395617.1"/>
</dbReference>
<gene>
    <name evidence="2" type="ORF">PV07_08448</name>
</gene>
<evidence type="ECO:0000256" key="1">
    <source>
        <dbReference type="SAM" id="MobiDB-lite"/>
    </source>
</evidence>
<organism evidence="2 3">
    <name type="scientific">Cladophialophora immunda</name>
    <dbReference type="NCBI Taxonomy" id="569365"/>
    <lineage>
        <taxon>Eukaryota</taxon>
        <taxon>Fungi</taxon>
        <taxon>Dikarya</taxon>
        <taxon>Ascomycota</taxon>
        <taxon>Pezizomycotina</taxon>
        <taxon>Eurotiomycetes</taxon>
        <taxon>Chaetothyriomycetidae</taxon>
        <taxon>Chaetothyriales</taxon>
        <taxon>Herpotrichiellaceae</taxon>
        <taxon>Cladophialophora</taxon>
    </lineage>
</organism>